<feature type="transmembrane region" description="Helical" evidence="2">
    <location>
        <begin position="91"/>
        <end position="113"/>
    </location>
</feature>
<name>A0ABP0SB07_9DINO</name>
<feature type="transmembrane region" description="Helical" evidence="2">
    <location>
        <begin position="125"/>
        <end position="145"/>
    </location>
</feature>
<evidence type="ECO:0000313" key="4">
    <source>
        <dbReference type="Proteomes" id="UP001642464"/>
    </source>
</evidence>
<keyword evidence="2" id="KW-1133">Transmembrane helix</keyword>
<protein>
    <submittedName>
        <fullName evidence="3">Ubiquitin-conjugating enzyme E2 Z</fullName>
    </submittedName>
</protein>
<feature type="transmembrane region" description="Helical" evidence="2">
    <location>
        <begin position="204"/>
        <end position="223"/>
    </location>
</feature>
<dbReference type="EMBL" id="CAXAMM010043317">
    <property type="protein sequence ID" value="CAK9109501.1"/>
    <property type="molecule type" value="Genomic_DNA"/>
</dbReference>
<reference evidence="3 4" key="1">
    <citation type="submission" date="2024-02" db="EMBL/GenBank/DDBJ databases">
        <authorList>
            <person name="Chen Y."/>
            <person name="Shah S."/>
            <person name="Dougan E. K."/>
            <person name="Thang M."/>
            <person name="Chan C."/>
        </authorList>
    </citation>
    <scope>NUCLEOTIDE SEQUENCE [LARGE SCALE GENOMIC DNA]</scope>
</reference>
<evidence type="ECO:0000313" key="3">
    <source>
        <dbReference type="EMBL" id="CAK9109501.1"/>
    </source>
</evidence>
<feature type="transmembrane region" description="Helical" evidence="2">
    <location>
        <begin position="244"/>
        <end position="268"/>
    </location>
</feature>
<keyword evidence="2" id="KW-0812">Transmembrane</keyword>
<keyword evidence="4" id="KW-1185">Reference proteome</keyword>
<keyword evidence="2" id="KW-0472">Membrane</keyword>
<gene>
    <name evidence="3" type="ORF">SCF082_LOCUS50882</name>
</gene>
<accession>A0ABP0SB07</accession>
<evidence type="ECO:0000256" key="2">
    <source>
        <dbReference type="SAM" id="Phobius"/>
    </source>
</evidence>
<dbReference type="Proteomes" id="UP001642464">
    <property type="component" value="Unassembled WGS sequence"/>
</dbReference>
<comment type="caution">
    <text evidence="3">The sequence shown here is derived from an EMBL/GenBank/DDBJ whole genome shotgun (WGS) entry which is preliminary data.</text>
</comment>
<organism evidence="3 4">
    <name type="scientific">Durusdinium trenchii</name>
    <dbReference type="NCBI Taxonomy" id="1381693"/>
    <lineage>
        <taxon>Eukaryota</taxon>
        <taxon>Sar</taxon>
        <taxon>Alveolata</taxon>
        <taxon>Dinophyceae</taxon>
        <taxon>Suessiales</taxon>
        <taxon>Symbiodiniaceae</taxon>
        <taxon>Durusdinium</taxon>
    </lineage>
</organism>
<proteinExistence type="predicted"/>
<evidence type="ECO:0000256" key="1">
    <source>
        <dbReference type="SAM" id="MobiDB-lite"/>
    </source>
</evidence>
<feature type="region of interest" description="Disordered" evidence="1">
    <location>
        <begin position="31"/>
        <end position="59"/>
    </location>
</feature>
<sequence>MVRHLQQQRFFRRPVPLRRVMAEWQQTTAKEQVRRQRRQKESKMTKETKDVAARGKGRGRGHIGRWAMLRCRLRSALEPTPSVTVRLRPSYCAEVAVLLVLFAWLALGVRSFFWMLMCCHLCRRWFPLPLVLAAAMLANLLRYRVKRRLVRLQMMRTRSQLEGDALLLLLLLLGASCAGRSRVLDLVRTREGELPPPPPPPQELDSGLGLFSWLMLVLVAWLAMATVAKRPEGHDAEGANSWAALWHGCAWAAAGALLCLAAVAPIFAW</sequence>
<feature type="transmembrane region" description="Helical" evidence="2">
    <location>
        <begin position="165"/>
        <end position="184"/>
    </location>
</feature>
<feature type="compositionally biased region" description="Basic and acidic residues" evidence="1">
    <location>
        <begin position="31"/>
        <end position="53"/>
    </location>
</feature>